<dbReference type="PANTHER" id="PTHR10127:SF850">
    <property type="entry name" value="METALLOENDOPEPTIDASE"/>
    <property type="match status" value="1"/>
</dbReference>
<feature type="domain" description="Peptidase M12A" evidence="3">
    <location>
        <begin position="39"/>
        <end position="226"/>
    </location>
</feature>
<dbReference type="GO" id="GO:0004222">
    <property type="term" value="F:metalloendopeptidase activity"/>
    <property type="evidence" value="ECO:0007669"/>
    <property type="project" value="UniProtKB-UniRule"/>
</dbReference>
<keyword evidence="5" id="KW-1185">Reference proteome</keyword>
<dbReference type="GO" id="GO:0008270">
    <property type="term" value="F:zinc ion binding"/>
    <property type="evidence" value="ECO:0007669"/>
    <property type="project" value="UniProtKB-UniRule"/>
</dbReference>
<dbReference type="InterPro" id="IPR001506">
    <property type="entry name" value="Peptidase_M12A"/>
</dbReference>
<reference evidence="4 5" key="2">
    <citation type="journal article" date="2018" name="New Phytol.">
        <title>High intraspecific genome diversity in the model arbuscular mycorrhizal symbiont Rhizophagus irregularis.</title>
        <authorList>
            <person name="Chen E.C.H."/>
            <person name="Morin E."/>
            <person name="Beaudet D."/>
            <person name="Noel J."/>
            <person name="Yildirir G."/>
            <person name="Ndikumana S."/>
            <person name="Charron P."/>
            <person name="St-Onge C."/>
            <person name="Giorgi J."/>
            <person name="Kruger M."/>
            <person name="Marton T."/>
            <person name="Ropars J."/>
            <person name="Grigoriev I.V."/>
            <person name="Hainaut M."/>
            <person name="Henrissat B."/>
            <person name="Roux C."/>
            <person name="Martin F."/>
            <person name="Corradi N."/>
        </authorList>
    </citation>
    <scope>NUCLEOTIDE SEQUENCE [LARGE SCALE GENOMIC DNA]</scope>
    <source>
        <strain evidence="4 5">DAOM 197198</strain>
    </source>
</reference>
<dbReference type="InterPro" id="IPR024079">
    <property type="entry name" value="MetalloPept_cat_dom_sf"/>
</dbReference>
<dbReference type="EMBL" id="AUPC02000685">
    <property type="protein sequence ID" value="POG57238.1"/>
    <property type="molecule type" value="Genomic_DNA"/>
</dbReference>
<evidence type="ECO:0000256" key="2">
    <source>
        <dbReference type="RuleBase" id="RU361183"/>
    </source>
</evidence>
<dbReference type="Gene3D" id="3.40.390.10">
    <property type="entry name" value="Collagenase (Catalytic Domain)"/>
    <property type="match status" value="1"/>
</dbReference>
<dbReference type="VEuPathDB" id="FungiDB:RhiirFUN_023166"/>
<protein>
    <recommendedName>
        <fullName evidence="2">Metalloendopeptidase</fullName>
        <ecNumber evidence="2">3.4.24.-</ecNumber>
    </recommendedName>
</protein>
<dbReference type="Pfam" id="PF01400">
    <property type="entry name" value="Astacin"/>
    <property type="match status" value="1"/>
</dbReference>
<sequence length="288" mass="33813">MGQDSYICGLDPSGEMNSILRNDKYCTILEEEEDMFSDVCTNDGKKLWEYGIVPYVFNDNVSDELKKLVMEAMKRITRVSVIKFVKRMNQRDYIKISDKGKFSSYVGRIGGKQNLHVTKDEIRWPNTVGSVMHELMHALGFYHEHCRPDRNEYVHVGRTSRNYERFKESDVLCYGPYDFESIMHYSEKQGVMLIPGVNARIGQRERLSDGDINALNNIYPAKYYCYINTSGYPNSYMLNYVGRLRKRRSIQRLIRRSQTQNLYYRLKLPRQETNPLFLSQLFNGCSFP</sequence>
<dbReference type="SUPFAM" id="SSF55486">
    <property type="entry name" value="Metalloproteases ('zincins'), catalytic domain"/>
    <property type="match status" value="1"/>
</dbReference>
<comment type="caution">
    <text evidence="4">The sequence shown here is derived from an EMBL/GenBank/DDBJ whole genome shotgun (WGS) entry which is preliminary data.</text>
</comment>
<evidence type="ECO:0000313" key="5">
    <source>
        <dbReference type="Proteomes" id="UP000018888"/>
    </source>
</evidence>
<feature type="binding site" evidence="1">
    <location>
        <position position="137"/>
    </location>
    <ligand>
        <name>Zn(2+)</name>
        <dbReference type="ChEBI" id="CHEBI:29105"/>
        <note>catalytic</note>
    </ligand>
</feature>
<feature type="binding site" evidence="1">
    <location>
        <position position="143"/>
    </location>
    <ligand>
        <name>Zn(2+)</name>
        <dbReference type="ChEBI" id="CHEBI:29105"/>
        <note>catalytic</note>
    </ligand>
</feature>
<dbReference type="Proteomes" id="UP000018888">
    <property type="component" value="Unassembled WGS sequence"/>
</dbReference>
<proteinExistence type="predicted"/>
<evidence type="ECO:0000313" key="4">
    <source>
        <dbReference type="EMBL" id="POG57238.1"/>
    </source>
</evidence>
<dbReference type="SMART" id="SM00235">
    <property type="entry name" value="ZnMc"/>
    <property type="match status" value="1"/>
</dbReference>
<dbReference type="GO" id="GO:0006508">
    <property type="term" value="P:proteolysis"/>
    <property type="evidence" value="ECO:0007669"/>
    <property type="project" value="UniProtKB-KW"/>
</dbReference>
<name>A0A2P4NVW9_RHIID</name>
<gene>
    <name evidence="4" type="ORF">GLOIN_2v1825277</name>
</gene>
<evidence type="ECO:0000259" key="3">
    <source>
        <dbReference type="PROSITE" id="PS51864"/>
    </source>
</evidence>
<keyword evidence="1 2" id="KW-0645">Protease</keyword>
<evidence type="ECO:0000256" key="1">
    <source>
        <dbReference type="PROSITE-ProRule" id="PRU01211"/>
    </source>
</evidence>
<dbReference type="PANTHER" id="PTHR10127">
    <property type="entry name" value="DISCOIDIN, CUB, EGF, LAMININ , AND ZINC METALLOPROTEASE DOMAIN CONTAINING"/>
    <property type="match status" value="1"/>
</dbReference>
<reference evidence="4 5" key="1">
    <citation type="journal article" date="2013" name="Proc. Natl. Acad. Sci. U.S.A.">
        <title>Genome of an arbuscular mycorrhizal fungus provides insight into the oldest plant symbiosis.</title>
        <authorList>
            <person name="Tisserant E."/>
            <person name="Malbreil M."/>
            <person name="Kuo A."/>
            <person name="Kohler A."/>
            <person name="Symeonidi A."/>
            <person name="Balestrini R."/>
            <person name="Charron P."/>
            <person name="Duensing N."/>
            <person name="Frei Dit Frey N."/>
            <person name="Gianinazzi-Pearson V."/>
            <person name="Gilbert L.B."/>
            <person name="Handa Y."/>
            <person name="Herr J.R."/>
            <person name="Hijri M."/>
            <person name="Koul R."/>
            <person name="Kawaguchi M."/>
            <person name="Krajinski F."/>
            <person name="Lammers P.J."/>
            <person name="Masclaux F.G."/>
            <person name="Murat C."/>
            <person name="Morin E."/>
            <person name="Ndikumana S."/>
            <person name="Pagni M."/>
            <person name="Petitpierre D."/>
            <person name="Requena N."/>
            <person name="Rosikiewicz P."/>
            <person name="Riley R."/>
            <person name="Saito K."/>
            <person name="San Clemente H."/>
            <person name="Shapiro H."/>
            <person name="van Tuinen D."/>
            <person name="Becard G."/>
            <person name="Bonfante P."/>
            <person name="Paszkowski U."/>
            <person name="Shachar-Hill Y.Y."/>
            <person name="Tuskan G.A."/>
            <person name="Young P.W."/>
            <person name="Sanders I.R."/>
            <person name="Henrissat B."/>
            <person name="Rensing S.A."/>
            <person name="Grigoriev I.V."/>
            <person name="Corradi N."/>
            <person name="Roux C."/>
            <person name="Martin F."/>
        </authorList>
    </citation>
    <scope>NUCLEOTIDE SEQUENCE [LARGE SCALE GENOMIC DNA]</scope>
    <source>
        <strain evidence="4 5">DAOM 197198</strain>
    </source>
</reference>
<dbReference type="AlphaFoldDB" id="A0A2P4NVW9"/>
<organism evidence="4 5">
    <name type="scientific">Rhizophagus irregularis (strain DAOM 181602 / DAOM 197198 / MUCL 43194)</name>
    <name type="common">Arbuscular mycorrhizal fungus</name>
    <name type="synonym">Glomus intraradices</name>
    <dbReference type="NCBI Taxonomy" id="747089"/>
    <lineage>
        <taxon>Eukaryota</taxon>
        <taxon>Fungi</taxon>
        <taxon>Fungi incertae sedis</taxon>
        <taxon>Mucoromycota</taxon>
        <taxon>Glomeromycotina</taxon>
        <taxon>Glomeromycetes</taxon>
        <taxon>Glomerales</taxon>
        <taxon>Glomeraceae</taxon>
        <taxon>Rhizophagus</taxon>
    </lineage>
</organism>
<accession>A0A2P4NVW9</accession>
<comment type="caution">
    <text evidence="1">Lacks conserved residue(s) required for the propagation of feature annotation.</text>
</comment>
<dbReference type="PROSITE" id="PS51864">
    <property type="entry name" value="ASTACIN"/>
    <property type="match status" value="1"/>
</dbReference>
<dbReference type="InterPro" id="IPR006026">
    <property type="entry name" value="Peptidase_Metallo"/>
</dbReference>
<keyword evidence="1 2" id="KW-0479">Metal-binding</keyword>
<keyword evidence="1 2" id="KW-0378">Hydrolase</keyword>
<comment type="cofactor">
    <cofactor evidence="1 2">
        <name>Zn(2+)</name>
        <dbReference type="ChEBI" id="CHEBI:29105"/>
    </cofactor>
    <text evidence="1 2">Binds 1 zinc ion per subunit.</text>
</comment>
<feature type="active site" evidence="1">
    <location>
        <position position="134"/>
    </location>
</feature>
<dbReference type="PRINTS" id="PR00480">
    <property type="entry name" value="ASTACIN"/>
</dbReference>
<keyword evidence="1 2" id="KW-0862">Zinc</keyword>
<feature type="binding site" evidence="1">
    <location>
        <position position="133"/>
    </location>
    <ligand>
        <name>Zn(2+)</name>
        <dbReference type="ChEBI" id="CHEBI:29105"/>
        <note>catalytic</note>
    </ligand>
</feature>
<keyword evidence="1 2" id="KW-0482">Metalloprotease</keyword>
<dbReference type="EC" id="3.4.24.-" evidence="2"/>